<comment type="caution">
    <text evidence="1">The sequence shown here is derived from an EMBL/GenBank/DDBJ whole genome shotgun (WGS) entry which is preliminary data.</text>
</comment>
<gene>
    <name evidence="1" type="ORF">SHERM_12258</name>
</gene>
<name>A0A9N7MGW5_STRHE</name>
<reference evidence="1" key="1">
    <citation type="submission" date="2019-12" db="EMBL/GenBank/DDBJ databases">
        <authorList>
            <person name="Scholes J."/>
        </authorList>
    </citation>
    <scope>NUCLEOTIDE SEQUENCE</scope>
</reference>
<feature type="non-terminal residue" evidence="1">
    <location>
        <position position="1"/>
    </location>
</feature>
<organism evidence="1 2">
    <name type="scientific">Striga hermonthica</name>
    <name type="common">Purple witchweed</name>
    <name type="synonym">Buchnera hermonthica</name>
    <dbReference type="NCBI Taxonomy" id="68872"/>
    <lineage>
        <taxon>Eukaryota</taxon>
        <taxon>Viridiplantae</taxon>
        <taxon>Streptophyta</taxon>
        <taxon>Embryophyta</taxon>
        <taxon>Tracheophyta</taxon>
        <taxon>Spermatophyta</taxon>
        <taxon>Magnoliopsida</taxon>
        <taxon>eudicotyledons</taxon>
        <taxon>Gunneridae</taxon>
        <taxon>Pentapetalae</taxon>
        <taxon>asterids</taxon>
        <taxon>lamiids</taxon>
        <taxon>Lamiales</taxon>
        <taxon>Orobanchaceae</taxon>
        <taxon>Buchnereae</taxon>
        <taxon>Striga</taxon>
    </lineage>
</organism>
<keyword evidence="2" id="KW-1185">Reference proteome</keyword>
<protein>
    <submittedName>
        <fullName evidence="1">Uncharacterized protein</fullName>
    </submittedName>
</protein>
<dbReference type="Proteomes" id="UP001153555">
    <property type="component" value="Unassembled WGS sequence"/>
</dbReference>
<accession>A0A9N7MGW5</accession>
<dbReference type="OrthoDB" id="914234at2759"/>
<dbReference type="EMBL" id="CACSLK010006441">
    <property type="protein sequence ID" value="CAA0810710.1"/>
    <property type="molecule type" value="Genomic_DNA"/>
</dbReference>
<evidence type="ECO:0000313" key="1">
    <source>
        <dbReference type="EMBL" id="CAA0810710.1"/>
    </source>
</evidence>
<proteinExistence type="predicted"/>
<dbReference type="AlphaFoldDB" id="A0A9N7MGW5"/>
<feature type="non-terminal residue" evidence="1">
    <location>
        <position position="232"/>
    </location>
</feature>
<sequence>KKIRFDSNWIKKEGIGDVIKEAWNQQQEGTPMFRVHEKIKTTRLALLIWNRGIHTNAEHKIKRLSSQLEDMKDLGGNRDWMEWDKLKKELDKAYEQEESFWKQRSRNQWLKEGDRNTRFFHALTLQRRKKNAITRLIDREGEVRESQEEITACVLDFYKLFFTSEGSGRENLLLPLLPQVISEEDNNNLIAKVEESEIKEALFSLNPDKSPGSDGMSPKFFQTYWDIIKQDL</sequence>
<evidence type="ECO:0000313" key="2">
    <source>
        <dbReference type="Proteomes" id="UP001153555"/>
    </source>
</evidence>